<proteinExistence type="predicted"/>
<comment type="caution">
    <text evidence="1">The sequence shown here is derived from an EMBL/GenBank/DDBJ whole genome shotgun (WGS) entry which is preliminary data.</text>
</comment>
<evidence type="ECO:0000313" key="2">
    <source>
        <dbReference type="Proteomes" id="UP000195338"/>
    </source>
</evidence>
<protein>
    <submittedName>
        <fullName evidence="1">Uncharacterized protein</fullName>
    </submittedName>
</protein>
<reference evidence="1 2" key="1">
    <citation type="submission" date="2016-04" db="EMBL/GenBank/DDBJ databases">
        <authorList>
            <person name="Mornico D."/>
        </authorList>
    </citation>
    <scope>NUCLEOTIDE SEQUENCE [LARGE SCALE GENOMIC DNA]</scope>
    <source>
        <strain evidence="1 2">A121</strain>
    </source>
</reference>
<evidence type="ECO:0000313" key="1">
    <source>
        <dbReference type="EMBL" id="SCA75069.1"/>
    </source>
</evidence>
<dbReference type="Proteomes" id="UP000195338">
    <property type="component" value="Unassembled WGS sequence"/>
</dbReference>
<name>A0ABY0JYB0_9ENTR</name>
<accession>A0ABY0JYB0</accession>
<sequence>MAVTLRREHNDEKNNVDYDWGGYHRRSGNGTGLVVIKEKGHLSVASVVCMFT</sequence>
<keyword evidence="2" id="KW-1185">Reference proteome</keyword>
<organism evidence="1 2">
    <name type="scientific">Citrobacter europaeus</name>
    <dbReference type="NCBI Taxonomy" id="1914243"/>
    <lineage>
        <taxon>Bacteria</taxon>
        <taxon>Pseudomonadati</taxon>
        <taxon>Pseudomonadota</taxon>
        <taxon>Gammaproteobacteria</taxon>
        <taxon>Enterobacterales</taxon>
        <taxon>Enterobacteriaceae</taxon>
        <taxon>Citrobacter</taxon>
    </lineage>
</organism>
<dbReference type="EMBL" id="FLUX01000007">
    <property type="protein sequence ID" value="SCA75069.1"/>
    <property type="molecule type" value="Genomic_DNA"/>
</dbReference>
<gene>
    <name evidence="1" type="ORF">BN4901_0934</name>
</gene>